<proteinExistence type="predicted"/>
<feature type="domain" description="Peptidase S54 rhomboid" evidence="6">
    <location>
        <begin position="56"/>
        <end position="192"/>
    </location>
</feature>
<keyword evidence="7" id="KW-0378">Hydrolase</keyword>
<feature type="transmembrane region" description="Helical" evidence="5">
    <location>
        <begin position="115"/>
        <end position="132"/>
    </location>
</feature>
<evidence type="ECO:0000256" key="4">
    <source>
        <dbReference type="ARBA" id="ARBA00023136"/>
    </source>
</evidence>
<dbReference type="Proteomes" id="UP000784435">
    <property type="component" value="Unassembled WGS sequence"/>
</dbReference>
<gene>
    <name evidence="7" type="ORF">K8V08_08635</name>
</gene>
<feature type="transmembrane region" description="Helical" evidence="5">
    <location>
        <begin position="91"/>
        <end position="109"/>
    </location>
</feature>
<dbReference type="GO" id="GO:0016020">
    <property type="term" value="C:membrane"/>
    <property type="evidence" value="ECO:0007669"/>
    <property type="project" value="UniProtKB-SubCell"/>
</dbReference>
<reference evidence="7" key="2">
    <citation type="submission" date="2021-09" db="EMBL/GenBank/DDBJ databases">
        <authorList>
            <person name="Gilroy R."/>
        </authorList>
    </citation>
    <scope>NUCLEOTIDE SEQUENCE</scope>
    <source>
        <strain evidence="7">ChiGjej5B5-7349</strain>
    </source>
</reference>
<evidence type="ECO:0000256" key="3">
    <source>
        <dbReference type="ARBA" id="ARBA00022989"/>
    </source>
</evidence>
<dbReference type="Gene3D" id="1.20.1540.10">
    <property type="entry name" value="Rhomboid-like"/>
    <property type="match status" value="1"/>
</dbReference>
<evidence type="ECO:0000256" key="5">
    <source>
        <dbReference type="SAM" id="Phobius"/>
    </source>
</evidence>
<accession>A0A921MDW0</accession>
<feature type="transmembrane region" description="Helical" evidence="5">
    <location>
        <begin position="66"/>
        <end position="84"/>
    </location>
</feature>
<dbReference type="PANTHER" id="PTHR43066">
    <property type="entry name" value="RHOMBOID-RELATED PROTEIN"/>
    <property type="match status" value="1"/>
</dbReference>
<protein>
    <submittedName>
        <fullName evidence="7">Rhomboid family intramembrane serine protease</fullName>
    </submittedName>
</protein>
<dbReference type="GO" id="GO:0004252">
    <property type="term" value="F:serine-type endopeptidase activity"/>
    <property type="evidence" value="ECO:0007669"/>
    <property type="project" value="InterPro"/>
</dbReference>
<feature type="transmembrane region" description="Helical" evidence="5">
    <location>
        <begin position="144"/>
        <end position="166"/>
    </location>
</feature>
<dbReference type="AlphaFoldDB" id="A0A921MDW0"/>
<evidence type="ECO:0000256" key="2">
    <source>
        <dbReference type="ARBA" id="ARBA00022692"/>
    </source>
</evidence>
<reference evidence="7" key="1">
    <citation type="journal article" date="2021" name="PeerJ">
        <title>Extensive microbial diversity within the chicken gut microbiome revealed by metagenomics and culture.</title>
        <authorList>
            <person name="Gilroy R."/>
            <person name="Ravi A."/>
            <person name="Getino M."/>
            <person name="Pursley I."/>
            <person name="Horton D.L."/>
            <person name="Alikhan N.F."/>
            <person name="Baker D."/>
            <person name="Gharbi K."/>
            <person name="Hall N."/>
            <person name="Watson M."/>
            <person name="Adriaenssens E.M."/>
            <person name="Foster-Nyarko E."/>
            <person name="Jarju S."/>
            <person name="Secka A."/>
            <person name="Antonio M."/>
            <person name="Oren A."/>
            <person name="Chaudhuri R.R."/>
            <person name="La Ragione R."/>
            <person name="Hildebrand F."/>
            <person name="Pallen M.J."/>
        </authorList>
    </citation>
    <scope>NUCLEOTIDE SEQUENCE</scope>
    <source>
        <strain evidence="7">ChiGjej5B5-7349</strain>
    </source>
</reference>
<keyword evidence="4 5" id="KW-0472">Membrane</keyword>
<dbReference type="Pfam" id="PF01694">
    <property type="entry name" value="Rhomboid"/>
    <property type="match status" value="1"/>
</dbReference>
<name>A0A921MDW0_9MICO</name>
<dbReference type="InterPro" id="IPR035952">
    <property type="entry name" value="Rhomboid-like_sf"/>
</dbReference>
<organism evidence="7 8">
    <name type="scientific">Brevibacterium senegalense</name>
    <dbReference type="NCBI Taxonomy" id="1033736"/>
    <lineage>
        <taxon>Bacteria</taxon>
        <taxon>Bacillati</taxon>
        <taxon>Actinomycetota</taxon>
        <taxon>Actinomycetes</taxon>
        <taxon>Micrococcales</taxon>
        <taxon>Brevibacteriaceae</taxon>
        <taxon>Brevibacterium</taxon>
    </lineage>
</organism>
<feature type="transmembrane region" description="Helical" evidence="5">
    <location>
        <begin position="172"/>
        <end position="191"/>
    </location>
</feature>
<dbReference type="GO" id="GO:0006508">
    <property type="term" value="P:proteolysis"/>
    <property type="evidence" value="ECO:0007669"/>
    <property type="project" value="UniProtKB-KW"/>
</dbReference>
<keyword evidence="7" id="KW-0645">Protease</keyword>
<dbReference type="EMBL" id="DYUK01000185">
    <property type="protein sequence ID" value="HJG80464.1"/>
    <property type="molecule type" value="Genomic_DNA"/>
</dbReference>
<evidence type="ECO:0000256" key="1">
    <source>
        <dbReference type="ARBA" id="ARBA00004141"/>
    </source>
</evidence>
<evidence type="ECO:0000259" key="6">
    <source>
        <dbReference type="Pfam" id="PF01694"/>
    </source>
</evidence>
<dbReference type="SUPFAM" id="SSF144091">
    <property type="entry name" value="Rhomboid-like"/>
    <property type="match status" value="1"/>
</dbReference>
<dbReference type="InterPro" id="IPR022764">
    <property type="entry name" value="Peptidase_S54_rhomboid_dom"/>
</dbReference>
<evidence type="ECO:0000313" key="7">
    <source>
        <dbReference type="EMBL" id="HJG80464.1"/>
    </source>
</evidence>
<sequence>MSSSPAATRTPFAARFGHPLVLLALMWAIEFADLLLPGRFESLGIRAWDVTHLPGIVLAPLLHSTWAHLISNSVPFLILGCLVAAEGARRFWTVTAIATVVGGIGPWFLALPGTVTVGASGLVFGYFAYLMVRVFTARSMGHRILYAVVALVVFSMYGGSMLVGVLPVHVGISWQGHLFGALGGAAAAVLTRPRTDVSAGSGSAAASPRGRLR</sequence>
<keyword evidence="3 5" id="KW-1133">Transmembrane helix</keyword>
<keyword evidence="2 5" id="KW-0812">Transmembrane</keyword>
<evidence type="ECO:0000313" key="8">
    <source>
        <dbReference type="Proteomes" id="UP000784435"/>
    </source>
</evidence>
<feature type="transmembrane region" description="Helical" evidence="5">
    <location>
        <begin position="12"/>
        <end position="29"/>
    </location>
</feature>
<comment type="caution">
    <text evidence="7">The sequence shown here is derived from an EMBL/GenBank/DDBJ whole genome shotgun (WGS) entry which is preliminary data.</text>
</comment>
<comment type="subcellular location">
    <subcellularLocation>
        <location evidence="1">Membrane</location>
        <topology evidence="1">Multi-pass membrane protein</topology>
    </subcellularLocation>
</comment>